<feature type="transmembrane region" description="Helical" evidence="1">
    <location>
        <begin position="40"/>
        <end position="61"/>
    </location>
</feature>
<feature type="transmembrane region" description="Helical" evidence="1">
    <location>
        <begin position="191"/>
        <end position="215"/>
    </location>
</feature>
<evidence type="ECO:0000256" key="1">
    <source>
        <dbReference type="SAM" id="Phobius"/>
    </source>
</evidence>
<sequence>MASADGKHGSSSGPARFEHNLRGLAYSIRSLNLFAFLRGYLSMAITIIAYLAFAWSTAVLLGGYVTSLKKEDFWCLTVISLLEAMWLFNDLESAAKPFDNISLYFGEMKRSLFPSKFAAQPEKEDEKDMSLLYQLPLSLKVLTIYPAYIMSFALILKAISPVVFFVIPFWRLNSDYGVSGGDNSQASLRPALAIFYTLVLTQGLLGIYVGSISLITGRQIFTQLQGRCNFPKEWARKALRRYMWDTVDKCKRDPASIQNMNLFLHASKLVSSDSWEDYNDGLKVVAALVKQGFQVSGKYILPCRPTVQKLIDTLGFRSSNDEGVRHMREFAATIVADFANDLHLINFPGAIRCISSLLETTHEGVGVTSNELILQGLKILEKLAFDHHSCEVICRAPGLLSKIMEPVYSNTLIQETMALPRASVVNGSFKVVHRLIRNPGEAGTALRCEISSSKQAVSNLERIIQDGTADNQEVQRILEDYKIIVRQEKKRILVTRQELKILAMKILTELALDSSTNLSTDTLGSFIMNQLEIFLADGGQQEPVTELISECPLKTTSGKTLALLSKSKDYSCIISKCGDIFYRLIQKFDDSSMVHRTTAAEILENLCTHHTLEVEFLKETLLPEVLGAILTDERKLKIEEAQSRTYAPGHDEEN</sequence>
<comment type="caution">
    <text evidence="2">The sequence shown here is derived from an EMBL/GenBank/DDBJ whole genome shotgun (WGS) entry which is preliminary data.</text>
</comment>
<evidence type="ECO:0000313" key="2">
    <source>
        <dbReference type="EMBL" id="KAG2556355.1"/>
    </source>
</evidence>
<dbReference type="InterPro" id="IPR011989">
    <property type="entry name" value="ARM-like"/>
</dbReference>
<dbReference type="AlphaFoldDB" id="A0A8T0P6D8"/>
<dbReference type="PANTHER" id="PTHR33115">
    <property type="entry name" value="ARM REPEAT SUPERFAMILY PROTEIN"/>
    <property type="match status" value="1"/>
</dbReference>
<gene>
    <name evidence="2" type="ORF">PVAP13_8NG164300</name>
</gene>
<dbReference type="Gene3D" id="1.25.10.10">
    <property type="entry name" value="Leucine-rich Repeat Variant"/>
    <property type="match status" value="1"/>
</dbReference>
<evidence type="ECO:0000313" key="3">
    <source>
        <dbReference type="Proteomes" id="UP000823388"/>
    </source>
</evidence>
<organism evidence="2 3">
    <name type="scientific">Panicum virgatum</name>
    <name type="common">Blackwell switchgrass</name>
    <dbReference type="NCBI Taxonomy" id="38727"/>
    <lineage>
        <taxon>Eukaryota</taxon>
        <taxon>Viridiplantae</taxon>
        <taxon>Streptophyta</taxon>
        <taxon>Embryophyta</taxon>
        <taxon>Tracheophyta</taxon>
        <taxon>Spermatophyta</taxon>
        <taxon>Magnoliopsida</taxon>
        <taxon>Liliopsida</taxon>
        <taxon>Poales</taxon>
        <taxon>Poaceae</taxon>
        <taxon>PACMAD clade</taxon>
        <taxon>Panicoideae</taxon>
        <taxon>Panicodae</taxon>
        <taxon>Paniceae</taxon>
        <taxon>Panicinae</taxon>
        <taxon>Panicum</taxon>
        <taxon>Panicum sect. Hiantes</taxon>
    </lineage>
</organism>
<protein>
    <submittedName>
        <fullName evidence="2">Uncharacterized protein</fullName>
    </submittedName>
</protein>
<keyword evidence="1" id="KW-0812">Transmembrane</keyword>
<dbReference type="EMBL" id="CM029052">
    <property type="protein sequence ID" value="KAG2556355.1"/>
    <property type="molecule type" value="Genomic_DNA"/>
</dbReference>
<dbReference type="Proteomes" id="UP000823388">
    <property type="component" value="Chromosome 8N"/>
</dbReference>
<keyword evidence="1" id="KW-1133">Transmembrane helix</keyword>
<dbReference type="SUPFAM" id="SSF48371">
    <property type="entry name" value="ARM repeat"/>
    <property type="match status" value="1"/>
</dbReference>
<keyword evidence="3" id="KW-1185">Reference proteome</keyword>
<dbReference type="InterPro" id="IPR016024">
    <property type="entry name" value="ARM-type_fold"/>
</dbReference>
<reference evidence="2" key="1">
    <citation type="submission" date="2020-05" db="EMBL/GenBank/DDBJ databases">
        <title>WGS assembly of Panicum virgatum.</title>
        <authorList>
            <person name="Lovell J.T."/>
            <person name="Jenkins J."/>
            <person name="Shu S."/>
            <person name="Juenger T.E."/>
            <person name="Schmutz J."/>
        </authorList>
    </citation>
    <scope>NUCLEOTIDE SEQUENCE</scope>
    <source>
        <strain evidence="2">AP13</strain>
    </source>
</reference>
<dbReference type="PANTHER" id="PTHR33115:SF25">
    <property type="entry name" value="CONDENSIN COMPLEX SUBUNIT 1 C-TERMINAL DOMAIN-CONTAINING PROTEIN"/>
    <property type="match status" value="1"/>
</dbReference>
<name>A0A8T0P6D8_PANVG</name>
<keyword evidence="1" id="KW-0472">Membrane</keyword>
<feature type="transmembrane region" description="Helical" evidence="1">
    <location>
        <begin position="145"/>
        <end position="170"/>
    </location>
</feature>
<proteinExistence type="predicted"/>
<accession>A0A8T0P6D8</accession>